<feature type="transmembrane region" description="Helical" evidence="10">
    <location>
        <begin position="409"/>
        <end position="431"/>
    </location>
</feature>
<feature type="transmembrane region" description="Helical" evidence="10">
    <location>
        <begin position="437"/>
        <end position="460"/>
    </location>
</feature>
<evidence type="ECO:0000259" key="11">
    <source>
        <dbReference type="PROSITE" id="PS50011"/>
    </source>
</evidence>
<dbReference type="EMBL" id="LR593886">
    <property type="protein sequence ID" value="VTS01213.1"/>
    <property type="molecule type" value="Genomic_DNA"/>
</dbReference>
<evidence type="ECO:0000256" key="5">
    <source>
        <dbReference type="ARBA" id="ARBA00022777"/>
    </source>
</evidence>
<dbReference type="PANTHER" id="PTHR43289">
    <property type="entry name" value="MITOGEN-ACTIVATED PROTEIN KINASE KINASE KINASE 20-RELATED"/>
    <property type="match status" value="1"/>
</dbReference>
<keyword evidence="6 9" id="KW-0067">ATP-binding</keyword>
<sequence length="992" mass="108696">MFCMYCGQKLTDSARLPSETHTQTFTPNADPVYSGIDDDLPPAQEPAPEEVGGYKLVKMLGAGGMGTVYEAEAPGSGHRVAVKLLSSRLASNPSSVERFRQEGRLASQLTHPRCVFVLAADTENGRPYIVMELMPGRTLKDLIDERGPLSQHEAITRTLDIIDGLSEAHRVGMIHRDVKPSNCFLTADDRVKVGDFGLSKSLAGTGQNHLTQTGAFLGTVLFASPEQIRGEPLDYGSDVYSVAATLYFLLTGQAPFHHESAATALAKAISDPLPRIRTKRPEVTAELESVLLRGLERDRTRRWQTLDDLREALVDLLPERQRPARPRVLAAAYILDRILLTFLIFPAEVFRIWLEGSRTGKIDLFELRWLPVGLLMAYFALSEGLFGATPGKWLLGLRVSRIGQTGPPGVGRALVRVFVFHALLAGAFFIPEELIHWFGPGLGGVLGTVAFLGSATAILLQVRKKWCYRGIHDFASGCRVTQRPLGARKLRLAVRQPTPLQTLLPPPADALPEVVGGYVVRGRLSVESNDEQVWLAEDRSLGRSVLLWLRPWGTLSLNTDPGRPTRLRRVGRGAISWGGTAFDWTAFAAPLGGPLVEAVRPGYPMPWADARYLLEQLVEEFRAAEAESSVPPSLALDHVWVEPNGRVQVLDFPLCGSHYRPNEPLAVLREVTSLVLEGQPRSDSAPVRAPLPAHASRVLNQLFETEPPLVEFQKELVETHAQQPEVTAQVRAAHLGIQAALLALPVATMFAIAFMLALFMAFESALQAQRAKQAAEVLAHPETLTRLPDAVTPELLSALSNPNAKSRVNELVERTQAEEEIRRAQLFRPQRLILERSGADRTVFSPSAVEPVLLWAGAPADSPRARSRAPWVSVVPLVSMVFALVPVGLMLFAGVTRRGVSMMLAGIAIIRADGRPAYRRQCSFRAGLVWFPITALLLGSILLQVYLPDAMYLAAVLWLLAAALLPVYAVVALRFPSRPPQDRLAGTYLVPV</sequence>
<evidence type="ECO:0000256" key="10">
    <source>
        <dbReference type="SAM" id="Phobius"/>
    </source>
</evidence>
<dbReference type="PANTHER" id="PTHR43289:SF34">
    <property type="entry name" value="SERINE_THREONINE-PROTEIN KINASE YBDM-RELATED"/>
    <property type="match status" value="1"/>
</dbReference>
<gene>
    <name evidence="12" type="ORF">SOIL9_79250</name>
</gene>
<evidence type="ECO:0000256" key="7">
    <source>
        <dbReference type="ARBA" id="ARBA00022989"/>
    </source>
</evidence>
<evidence type="ECO:0000256" key="8">
    <source>
        <dbReference type="ARBA" id="ARBA00023136"/>
    </source>
</evidence>
<evidence type="ECO:0000256" key="9">
    <source>
        <dbReference type="PROSITE-ProRule" id="PRU10141"/>
    </source>
</evidence>
<proteinExistence type="predicted"/>
<dbReference type="InterPro" id="IPR010432">
    <property type="entry name" value="RDD"/>
</dbReference>
<dbReference type="GO" id="GO:0016020">
    <property type="term" value="C:membrane"/>
    <property type="evidence" value="ECO:0007669"/>
    <property type="project" value="UniProtKB-SubCell"/>
</dbReference>
<keyword evidence="5 12" id="KW-0418">Kinase</keyword>
<dbReference type="SUPFAM" id="SSF56112">
    <property type="entry name" value="Protein kinase-like (PK-like)"/>
    <property type="match status" value="1"/>
</dbReference>
<feature type="transmembrane region" description="Helical" evidence="10">
    <location>
        <begin position="739"/>
        <end position="762"/>
    </location>
</feature>
<protein>
    <recommendedName>
        <fullName evidence="11">Protein kinase domain-containing protein</fullName>
    </recommendedName>
</protein>
<feature type="transmembrane region" description="Helical" evidence="10">
    <location>
        <begin position="952"/>
        <end position="973"/>
    </location>
</feature>
<dbReference type="RefSeq" id="WP_162672386.1">
    <property type="nucleotide sequence ID" value="NZ_LR593886.1"/>
</dbReference>
<evidence type="ECO:0000256" key="1">
    <source>
        <dbReference type="ARBA" id="ARBA00004141"/>
    </source>
</evidence>
<dbReference type="Pfam" id="PF00069">
    <property type="entry name" value="Pkinase"/>
    <property type="match status" value="1"/>
</dbReference>
<dbReference type="GO" id="GO:0005524">
    <property type="term" value="F:ATP binding"/>
    <property type="evidence" value="ECO:0007669"/>
    <property type="project" value="UniProtKB-UniRule"/>
</dbReference>
<comment type="subcellular location">
    <subcellularLocation>
        <location evidence="1">Membrane</location>
        <topology evidence="1">Multi-pass membrane protein</topology>
    </subcellularLocation>
</comment>
<dbReference type="Gene3D" id="1.10.510.10">
    <property type="entry name" value="Transferase(Phosphotransferase) domain 1"/>
    <property type="match status" value="1"/>
</dbReference>
<evidence type="ECO:0000256" key="4">
    <source>
        <dbReference type="ARBA" id="ARBA00022741"/>
    </source>
</evidence>
<dbReference type="PROSITE" id="PS50011">
    <property type="entry name" value="PROTEIN_KINASE_DOM"/>
    <property type="match status" value="1"/>
</dbReference>
<evidence type="ECO:0000313" key="13">
    <source>
        <dbReference type="Proteomes" id="UP000464178"/>
    </source>
</evidence>
<evidence type="ECO:0000313" key="12">
    <source>
        <dbReference type="EMBL" id="VTS01213.1"/>
    </source>
</evidence>
<dbReference type="GO" id="GO:0004674">
    <property type="term" value="F:protein serine/threonine kinase activity"/>
    <property type="evidence" value="ECO:0007669"/>
    <property type="project" value="UniProtKB-KW"/>
</dbReference>
<dbReference type="InterPro" id="IPR000719">
    <property type="entry name" value="Prot_kinase_dom"/>
</dbReference>
<evidence type="ECO:0000256" key="2">
    <source>
        <dbReference type="ARBA" id="ARBA00022679"/>
    </source>
</evidence>
<keyword evidence="4 9" id="KW-0547">Nucleotide-binding</keyword>
<feature type="binding site" evidence="9">
    <location>
        <position position="83"/>
    </location>
    <ligand>
        <name>ATP</name>
        <dbReference type="ChEBI" id="CHEBI:30616"/>
    </ligand>
</feature>
<dbReference type="InterPro" id="IPR017441">
    <property type="entry name" value="Protein_kinase_ATP_BS"/>
</dbReference>
<accession>A0A6P2DHK7</accession>
<keyword evidence="8 10" id="KW-0472">Membrane</keyword>
<dbReference type="SMART" id="SM00220">
    <property type="entry name" value="S_TKc"/>
    <property type="match status" value="1"/>
</dbReference>
<dbReference type="InterPro" id="IPR011009">
    <property type="entry name" value="Kinase-like_dom_sf"/>
</dbReference>
<organism evidence="12 13">
    <name type="scientific">Gemmata massiliana</name>
    <dbReference type="NCBI Taxonomy" id="1210884"/>
    <lineage>
        <taxon>Bacteria</taxon>
        <taxon>Pseudomonadati</taxon>
        <taxon>Planctomycetota</taxon>
        <taxon>Planctomycetia</taxon>
        <taxon>Gemmatales</taxon>
        <taxon>Gemmataceae</taxon>
        <taxon>Gemmata</taxon>
    </lineage>
</organism>
<dbReference type="Proteomes" id="UP000464178">
    <property type="component" value="Chromosome"/>
</dbReference>
<keyword evidence="2" id="KW-0808">Transferase</keyword>
<keyword evidence="7 10" id="KW-1133">Transmembrane helix</keyword>
<keyword evidence="13" id="KW-1185">Reference proteome</keyword>
<keyword evidence="3 10" id="KW-0812">Transmembrane</keyword>
<dbReference type="KEGG" id="gms:SOIL9_79250"/>
<name>A0A6P2DHK7_9BACT</name>
<reference evidence="12 13" key="1">
    <citation type="submission" date="2019-05" db="EMBL/GenBank/DDBJ databases">
        <authorList>
            <consortium name="Science for Life Laboratories"/>
        </authorList>
    </citation>
    <scope>NUCLEOTIDE SEQUENCE [LARGE SCALE GENOMIC DNA]</scope>
    <source>
        <strain evidence="12">Soil9</strain>
    </source>
</reference>
<dbReference type="Pfam" id="PF06271">
    <property type="entry name" value="RDD"/>
    <property type="match status" value="1"/>
</dbReference>
<feature type="transmembrane region" description="Helical" evidence="10">
    <location>
        <begin position="871"/>
        <end position="893"/>
    </location>
</feature>
<dbReference type="InterPro" id="IPR008271">
    <property type="entry name" value="Ser/Thr_kinase_AS"/>
</dbReference>
<dbReference type="AlphaFoldDB" id="A0A6P2DHK7"/>
<keyword evidence="12" id="KW-0723">Serine/threonine-protein kinase</keyword>
<feature type="transmembrane region" description="Helical" evidence="10">
    <location>
        <begin position="928"/>
        <end position="946"/>
    </location>
</feature>
<dbReference type="PROSITE" id="PS00107">
    <property type="entry name" value="PROTEIN_KINASE_ATP"/>
    <property type="match status" value="1"/>
</dbReference>
<feature type="transmembrane region" description="Helical" evidence="10">
    <location>
        <begin position="367"/>
        <end position="388"/>
    </location>
</feature>
<dbReference type="PROSITE" id="PS00108">
    <property type="entry name" value="PROTEIN_KINASE_ST"/>
    <property type="match status" value="1"/>
</dbReference>
<feature type="domain" description="Protein kinase" evidence="11">
    <location>
        <begin position="54"/>
        <end position="314"/>
    </location>
</feature>
<evidence type="ECO:0000256" key="3">
    <source>
        <dbReference type="ARBA" id="ARBA00022692"/>
    </source>
</evidence>
<evidence type="ECO:0000256" key="6">
    <source>
        <dbReference type="ARBA" id="ARBA00022840"/>
    </source>
</evidence>
<dbReference type="Gene3D" id="3.30.200.20">
    <property type="entry name" value="Phosphorylase Kinase, domain 1"/>
    <property type="match status" value="1"/>
</dbReference>
<dbReference type="CDD" id="cd14014">
    <property type="entry name" value="STKc_PknB_like"/>
    <property type="match status" value="1"/>
</dbReference>